<evidence type="ECO:0000313" key="1">
    <source>
        <dbReference type="EMBL" id="KAK0481423.1"/>
    </source>
</evidence>
<accession>A0AA39UCE0</accession>
<dbReference type="AlphaFoldDB" id="A0AA39UCE0"/>
<organism evidence="1 2">
    <name type="scientific">Armillaria novae-zelandiae</name>
    <dbReference type="NCBI Taxonomy" id="153914"/>
    <lineage>
        <taxon>Eukaryota</taxon>
        <taxon>Fungi</taxon>
        <taxon>Dikarya</taxon>
        <taxon>Basidiomycota</taxon>
        <taxon>Agaricomycotina</taxon>
        <taxon>Agaricomycetes</taxon>
        <taxon>Agaricomycetidae</taxon>
        <taxon>Agaricales</taxon>
        <taxon>Marasmiineae</taxon>
        <taxon>Physalacriaceae</taxon>
        <taxon>Armillaria</taxon>
    </lineage>
</organism>
<protein>
    <submittedName>
        <fullName evidence="1">Uncharacterized protein</fullName>
    </submittedName>
</protein>
<reference evidence="1" key="1">
    <citation type="submission" date="2023-06" db="EMBL/GenBank/DDBJ databases">
        <authorList>
            <consortium name="Lawrence Berkeley National Laboratory"/>
            <person name="Ahrendt S."/>
            <person name="Sahu N."/>
            <person name="Indic B."/>
            <person name="Wong-Bajracharya J."/>
            <person name="Merenyi Z."/>
            <person name="Ke H.-M."/>
            <person name="Monk M."/>
            <person name="Kocsube S."/>
            <person name="Drula E."/>
            <person name="Lipzen A."/>
            <person name="Balint B."/>
            <person name="Henrissat B."/>
            <person name="Andreopoulos B."/>
            <person name="Martin F.M."/>
            <person name="Harder C.B."/>
            <person name="Rigling D."/>
            <person name="Ford K.L."/>
            <person name="Foster G.D."/>
            <person name="Pangilinan J."/>
            <person name="Papanicolaou A."/>
            <person name="Barry K."/>
            <person name="LaButti K."/>
            <person name="Viragh M."/>
            <person name="Koriabine M."/>
            <person name="Yan M."/>
            <person name="Riley R."/>
            <person name="Champramary S."/>
            <person name="Plett K.L."/>
            <person name="Tsai I.J."/>
            <person name="Slot J."/>
            <person name="Sipos G."/>
            <person name="Plett J."/>
            <person name="Nagy L.G."/>
            <person name="Grigoriev I.V."/>
        </authorList>
    </citation>
    <scope>NUCLEOTIDE SEQUENCE</scope>
    <source>
        <strain evidence="1">ICMP 16352</strain>
    </source>
</reference>
<keyword evidence="2" id="KW-1185">Reference proteome</keyword>
<evidence type="ECO:0000313" key="2">
    <source>
        <dbReference type="Proteomes" id="UP001175227"/>
    </source>
</evidence>
<sequence>MTPNSILPNEMGRPFGRLPPIDLHYWSPDPDAEIPVHIMVTRISGFTDLRDLHWKLVWVVNVTEKDGDVQIYHRRLEVVQEIGCNHLTNWGAVTQVETASSKRFNPRKVVATMTLAQRQELERLAAGVRVEEPNGVWNCQDWIVTVLQQAEQAGLVTSNEWMAGCRLGKKWRRRIRAEFKCIT</sequence>
<name>A0AA39UCE0_9AGAR</name>
<dbReference type="EMBL" id="JAUEPR010000008">
    <property type="protein sequence ID" value="KAK0481423.1"/>
    <property type="molecule type" value="Genomic_DNA"/>
</dbReference>
<gene>
    <name evidence="1" type="ORF">IW261DRAFT_1562724</name>
</gene>
<comment type="caution">
    <text evidence="1">The sequence shown here is derived from an EMBL/GenBank/DDBJ whole genome shotgun (WGS) entry which is preliminary data.</text>
</comment>
<dbReference type="Proteomes" id="UP001175227">
    <property type="component" value="Unassembled WGS sequence"/>
</dbReference>
<proteinExistence type="predicted"/>